<keyword evidence="3 9" id="KW-0633">Potassium transport</keyword>
<keyword evidence="7 9" id="KW-0406">Ion transport</keyword>
<proteinExistence type="inferred from homology"/>
<accession>A0AA36PK80</accession>
<dbReference type="PANTHER" id="PTHR30607">
    <property type="entry name" value="POTASSIUM-TRANSPORTING ATPASE A CHAIN"/>
    <property type="match status" value="1"/>
</dbReference>
<dbReference type="GO" id="GO:0016787">
    <property type="term" value="F:hydrolase activity"/>
    <property type="evidence" value="ECO:0007669"/>
    <property type="project" value="UniProtKB-KW"/>
</dbReference>
<dbReference type="AlphaFoldDB" id="A0AA36PK80"/>
<feature type="transmembrane region" description="Helical" evidence="9">
    <location>
        <begin position="525"/>
        <end position="549"/>
    </location>
</feature>
<comment type="function">
    <text evidence="9">Part of the high-affinity ATP-driven potassium transport (or Kdp) system, which catalyzes the hydrolysis of ATP coupled with the electrogenic transport of potassium into the cytoplasm. This subunit binds the extracellular potassium ions and delivers the ions to the membrane domain of KdpB through an intramembrane tunnel.</text>
</comment>
<dbReference type="NCBIfam" id="TIGR00680">
    <property type="entry name" value="kdpA"/>
    <property type="match status" value="1"/>
</dbReference>
<comment type="subcellular location">
    <subcellularLocation>
        <location evidence="9">Cell membrane</location>
        <topology evidence="9">Multi-pass membrane protein</topology>
    </subcellularLocation>
</comment>
<comment type="subunit">
    <text evidence="9">The system is composed of three essential subunits: KdpA, KdpB and KdpC.</text>
</comment>
<feature type="transmembrane region" description="Helical" evidence="9">
    <location>
        <begin position="480"/>
        <end position="504"/>
    </location>
</feature>
<dbReference type="RefSeq" id="WP_049647541.1">
    <property type="nucleotide sequence ID" value="NZ_CABHYS010000043.1"/>
</dbReference>
<dbReference type="HAMAP" id="MF_00275">
    <property type="entry name" value="KdpA"/>
    <property type="match status" value="1"/>
</dbReference>
<name>A0AA36PK80_YERMO</name>
<evidence type="ECO:0000256" key="6">
    <source>
        <dbReference type="ARBA" id="ARBA00022989"/>
    </source>
</evidence>
<feature type="transmembrane region" description="Helical" evidence="9">
    <location>
        <begin position="62"/>
        <end position="87"/>
    </location>
</feature>
<reference evidence="10 11" key="1">
    <citation type="submission" date="2015-03" db="EMBL/GenBank/DDBJ databases">
        <authorList>
            <consortium name="Pathogen Informatics"/>
            <person name="Murphy D."/>
        </authorList>
    </citation>
    <scope>NUCLEOTIDE SEQUENCE [LARGE SCALE GENOMIC DNA]</scope>
    <source>
        <strain evidence="10 11">FE82747</strain>
    </source>
</reference>
<dbReference type="Proteomes" id="UP000040841">
    <property type="component" value="Unassembled WGS sequence"/>
</dbReference>
<evidence type="ECO:0000256" key="3">
    <source>
        <dbReference type="ARBA" id="ARBA00022538"/>
    </source>
</evidence>
<protein>
    <recommendedName>
        <fullName evidence="9">Potassium-transporting ATPase potassium-binding subunit</fullName>
    </recommendedName>
    <alternativeName>
        <fullName evidence="9">ATP phosphohydrolase [potassium-transporting] A chain</fullName>
    </alternativeName>
    <alternativeName>
        <fullName evidence="9">Potassium-binding and translocating subunit A</fullName>
    </alternativeName>
    <alternativeName>
        <fullName evidence="9">Potassium-translocating ATPase A chain</fullName>
    </alternativeName>
</protein>
<dbReference type="GO" id="GO:0005886">
    <property type="term" value="C:plasma membrane"/>
    <property type="evidence" value="ECO:0007669"/>
    <property type="project" value="UniProtKB-SubCell"/>
</dbReference>
<dbReference type="GO" id="GO:0008556">
    <property type="term" value="F:P-type potassium transmembrane transporter activity"/>
    <property type="evidence" value="ECO:0007669"/>
    <property type="project" value="InterPro"/>
</dbReference>
<keyword evidence="2 9" id="KW-1003">Cell membrane</keyword>
<comment type="caution">
    <text evidence="10">The sequence shown here is derived from an EMBL/GenBank/DDBJ whole genome shotgun (WGS) entry which is preliminary data.</text>
</comment>
<feature type="transmembrane region" description="Helical" evidence="9">
    <location>
        <begin position="253"/>
        <end position="271"/>
    </location>
</feature>
<feature type="transmembrane region" description="Helical" evidence="9">
    <location>
        <begin position="283"/>
        <end position="305"/>
    </location>
</feature>
<feature type="transmembrane region" description="Helical" evidence="9">
    <location>
        <begin position="354"/>
        <end position="373"/>
    </location>
</feature>
<evidence type="ECO:0000256" key="5">
    <source>
        <dbReference type="ARBA" id="ARBA00022958"/>
    </source>
</evidence>
<evidence type="ECO:0000256" key="9">
    <source>
        <dbReference type="HAMAP-Rule" id="MF_00275"/>
    </source>
</evidence>
<gene>
    <name evidence="9 10" type="primary">kdpA</name>
    <name evidence="10" type="ORF">ERS008502_02861</name>
</gene>
<keyword evidence="10" id="KW-0378">Hydrolase</keyword>
<keyword evidence="8 9" id="KW-0472">Membrane</keyword>
<feature type="transmembrane region" description="Helical" evidence="9">
    <location>
        <begin position="130"/>
        <end position="152"/>
    </location>
</feature>
<evidence type="ECO:0000313" key="10">
    <source>
        <dbReference type="EMBL" id="CNI30862.1"/>
    </source>
</evidence>
<sequence>MAASGFLLIASFMLVLLVLSRPLGSFLARIIEGEPFAPLQKIEAGLWRCSGVKNAEMNGWQYALAILSFNLLGIVLLFALLMAQGALPLNPENMPGMSWHLALNTAVSFVTNTNWQAYSGENTLSYLSQMAGLTVQNFLSAATGIAVAFALIRAFARHSAATLGNAWVDLVRITLYVLLPIALIIALIFVSQGVLQNLDGYLHITTLEGVKQTLPMGPVASQEAIKVLGTNGGGFFGANSAHPFENPTAFSNFVQMLAIFLIPCALCFAFGQVVGDNRQGHALIWAMSLIFVVAVVVVMFAELAGNPHLTQLGADSNINMEGKESRFGILATSLYAVVTTAASCGAVNAMHDSFTALGGMVPMWLMQIGEVVFGGVGSGLYGMLLFVLLTVFIAGLMIGRTPEYLGKKIDVFDMKMTALAILVTPAVVLLGTALALCTDAGRAGILNPGAHGFSEVLYALSSAANNNGSAFAGLSVNTPFYNLLLAAAMFLGRFGVILPVLAIASSLVAKKRQPAGNGTLPTSGPLFIGLLVGTVLLVGALTFIPALALGPVAEHLQIWLAR</sequence>
<comment type="similarity">
    <text evidence="9">Belongs to the KdpA family.</text>
</comment>
<keyword evidence="1 9" id="KW-0813">Transport</keyword>
<feature type="transmembrane region" description="Helical" evidence="9">
    <location>
        <begin position="325"/>
        <end position="347"/>
    </location>
</feature>
<evidence type="ECO:0000256" key="4">
    <source>
        <dbReference type="ARBA" id="ARBA00022692"/>
    </source>
</evidence>
<feature type="transmembrane region" description="Helical" evidence="9">
    <location>
        <begin position="379"/>
        <end position="398"/>
    </location>
</feature>
<dbReference type="PANTHER" id="PTHR30607:SF2">
    <property type="entry name" value="POTASSIUM-TRANSPORTING ATPASE POTASSIUM-BINDING SUBUNIT"/>
    <property type="match status" value="1"/>
</dbReference>
<feature type="transmembrane region" description="Helical" evidence="9">
    <location>
        <begin position="418"/>
        <end position="436"/>
    </location>
</feature>
<dbReference type="PIRSF" id="PIRSF001294">
    <property type="entry name" value="K_ATPaseA"/>
    <property type="match status" value="1"/>
</dbReference>
<keyword evidence="5 9" id="KW-0630">Potassium</keyword>
<evidence type="ECO:0000256" key="7">
    <source>
        <dbReference type="ARBA" id="ARBA00023065"/>
    </source>
</evidence>
<evidence type="ECO:0000256" key="2">
    <source>
        <dbReference type="ARBA" id="ARBA00022475"/>
    </source>
</evidence>
<keyword evidence="4 9" id="KW-0812">Transmembrane</keyword>
<organism evidence="10 11">
    <name type="scientific">Yersinia mollaretii</name>
    <dbReference type="NCBI Taxonomy" id="33060"/>
    <lineage>
        <taxon>Bacteria</taxon>
        <taxon>Pseudomonadati</taxon>
        <taxon>Pseudomonadota</taxon>
        <taxon>Gammaproteobacteria</taxon>
        <taxon>Enterobacterales</taxon>
        <taxon>Yersiniaceae</taxon>
        <taxon>Yersinia</taxon>
    </lineage>
</organism>
<dbReference type="EMBL" id="CQBM01000007">
    <property type="protein sequence ID" value="CNI30862.1"/>
    <property type="molecule type" value="Genomic_DNA"/>
</dbReference>
<feature type="transmembrane region" description="Helical" evidence="9">
    <location>
        <begin position="173"/>
        <end position="195"/>
    </location>
</feature>
<dbReference type="InterPro" id="IPR004623">
    <property type="entry name" value="KdpA"/>
</dbReference>
<dbReference type="Pfam" id="PF03814">
    <property type="entry name" value="KdpA"/>
    <property type="match status" value="1"/>
</dbReference>
<evidence type="ECO:0000256" key="8">
    <source>
        <dbReference type="ARBA" id="ARBA00023136"/>
    </source>
</evidence>
<dbReference type="GO" id="GO:0030955">
    <property type="term" value="F:potassium ion binding"/>
    <property type="evidence" value="ECO:0007669"/>
    <property type="project" value="UniProtKB-UniRule"/>
</dbReference>
<keyword evidence="6 9" id="KW-1133">Transmembrane helix</keyword>
<evidence type="ECO:0000313" key="11">
    <source>
        <dbReference type="Proteomes" id="UP000040841"/>
    </source>
</evidence>
<evidence type="ECO:0000256" key="1">
    <source>
        <dbReference type="ARBA" id="ARBA00022448"/>
    </source>
</evidence>